<dbReference type="AlphaFoldDB" id="A0A126T649"/>
<dbReference type="GO" id="GO:0044780">
    <property type="term" value="P:bacterial-type flagellum assembly"/>
    <property type="evidence" value="ECO:0007669"/>
    <property type="project" value="InterPro"/>
</dbReference>
<dbReference type="PANTHER" id="PTHR30033:SF1">
    <property type="entry name" value="FLAGELLAR HOOK-ASSOCIATED PROTEIN 1"/>
    <property type="match status" value="1"/>
</dbReference>
<dbReference type="RefSeq" id="WP_036275184.1">
    <property type="nucleotide sequence ID" value="NZ_CP014476.1"/>
</dbReference>
<dbReference type="InterPro" id="IPR019776">
    <property type="entry name" value="Flagellar_basal_body_rod_CS"/>
</dbReference>
<proteinExistence type="inferred from homology"/>
<keyword evidence="11" id="KW-0966">Cell projection</keyword>
<dbReference type="KEGG" id="mdn:JT25_013895"/>
<dbReference type="InterPro" id="IPR053927">
    <property type="entry name" value="FlgK_helical"/>
</dbReference>
<evidence type="ECO:0000259" key="10">
    <source>
        <dbReference type="Pfam" id="PF22638"/>
    </source>
</evidence>
<dbReference type="PRINTS" id="PR01005">
    <property type="entry name" value="FLGHOOKAP1"/>
</dbReference>
<dbReference type="STRING" id="1538553.JT25_013895"/>
<comment type="similarity">
    <text evidence="3 7">Belongs to the flagella basal body rod proteins family.</text>
</comment>
<organism evidence="11 12">
    <name type="scientific">Methylomonas denitrificans</name>
    <dbReference type="NCBI Taxonomy" id="1538553"/>
    <lineage>
        <taxon>Bacteria</taxon>
        <taxon>Pseudomonadati</taxon>
        <taxon>Pseudomonadota</taxon>
        <taxon>Gammaproteobacteria</taxon>
        <taxon>Methylococcales</taxon>
        <taxon>Methylococcaceae</taxon>
        <taxon>Methylomonas</taxon>
    </lineage>
</organism>
<protein>
    <recommendedName>
        <fullName evidence="4 7">Flagellar hook-associated protein 1</fullName>
        <shortName evidence="7">HAP1</shortName>
    </recommendedName>
</protein>
<evidence type="ECO:0000259" key="9">
    <source>
        <dbReference type="Pfam" id="PF06429"/>
    </source>
</evidence>
<accession>A0A126T649</accession>
<dbReference type="Pfam" id="PF06429">
    <property type="entry name" value="Flg_bbr_C"/>
    <property type="match status" value="1"/>
</dbReference>
<evidence type="ECO:0000256" key="3">
    <source>
        <dbReference type="ARBA" id="ARBA00009677"/>
    </source>
</evidence>
<name>A0A126T649_9GAMM</name>
<gene>
    <name evidence="7" type="primary">flgK</name>
    <name evidence="11" type="ORF">JT25_013895</name>
</gene>
<evidence type="ECO:0000256" key="1">
    <source>
        <dbReference type="ARBA" id="ARBA00004365"/>
    </source>
</evidence>
<dbReference type="GO" id="GO:0005576">
    <property type="term" value="C:extracellular region"/>
    <property type="evidence" value="ECO:0007669"/>
    <property type="project" value="UniProtKB-SubCell"/>
</dbReference>
<keyword evidence="11" id="KW-0282">Flagellum</keyword>
<dbReference type="InterPro" id="IPR010930">
    <property type="entry name" value="Flg_bb/hook_C_dom"/>
</dbReference>
<keyword evidence="12" id="KW-1185">Reference proteome</keyword>
<dbReference type="SUPFAM" id="SSF64518">
    <property type="entry name" value="Phase 1 flagellin"/>
    <property type="match status" value="1"/>
</dbReference>
<keyword evidence="11" id="KW-0969">Cilium</keyword>
<evidence type="ECO:0000256" key="6">
    <source>
        <dbReference type="ARBA" id="ARBA00023143"/>
    </source>
</evidence>
<dbReference type="Pfam" id="PF00460">
    <property type="entry name" value="Flg_bb_rod"/>
    <property type="match status" value="1"/>
</dbReference>
<comment type="subcellular location">
    <subcellularLocation>
        <location evidence="1 7">Bacterial flagellum</location>
    </subcellularLocation>
    <subcellularLocation>
        <location evidence="2 7">Secreted</location>
    </subcellularLocation>
</comment>
<evidence type="ECO:0000259" key="8">
    <source>
        <dbReference type="Pfam" id="PF00460"/>
    </source>
</evidence>
<keyword evidence="6 7" id="KW-0975">Bacterial flagellum</keyword>
<dbReference type="Pfam" id="PF22638">
    <property type="entry name" value="FlgK_D1"/>
    <property type="match status" value="1"/>
</dbReference>
<reference evidence="11 12" key="1">
    <citation type="journal article" date="2015" name="Environ. Microbiol.">
        <title>Methane oxidation coupled to nitrate reduction under hypoxia by the Gammaproteobacterium Methylomonas denitrificans, sp. nov. type strain FJG1.</title>
        <authorList>
            <person name="Kits K.D."/>
            <person name="Klotz M.G."/>
            <person name="Stein L.Y."/>
        </authorList>
    </citation>
    <scope>NUCLEOTIDE SEQUENCE [LARGE SCALE GENOMIC DNA]</scope>
    <source>
        <strain evidence="11 12">FJG1</strain>
    </source>
</reference>
<dbReference type="GO" id="GO:0009424">
    <property type="term" value="C:bacterial-type flagellum hook"/>
    <property type="evidence" value="ECO:0007669"/>
    <property type="project" value="UniProtKB-UniRule"/>
</dbReference>
<evidence type="ECO:0000313" key="11">
    <source>
        <dbReference type="EMBL" id="AMK77561.1"/>
    </source>
</evidence>
<dbReference type="PANTHER" id="PTHR30033">
    <property type="entry name" value="FLAGELLAR HOOK-ASSOCIATED PROTEIN 1"/>
    <property type="match status" value="1"/>
</dbReference>
<dbReference type="InterPro" id="IPR002371">
    <property type="entry name" value="FlgK"/>
</dbReference>
<dbReference type="InterPro" id="IPR001444">
    <property type="entry name" value="Flag_bb_rod_N"/>
</dbReference>
<dbReference type="OrthoDB" id="9802553at2"/>
<dbReference type="PROSITE" id="PS00588">
    <property type="entry name" value="FLAGELLA_BB_ROD"/>
    <property type="match status" value="1"/>
</dbReference>
<evidence type="ECO:0000256" key="2">
    <source>
        <dbReference type="ARBA" id="ARBA00004613"/>
    </source>
</evidence>
<dbReference type="EMBL" id="CP014476">
    <property type="protein sequence ID" value="AMK77561.1"/>
    <property type="molecule type" value="Genomic_DNA"/>
</dbReference>
<dbReference type="Proteomes" id="UP000030512">
    <property type="component" value="Chromosome"/>
</dbReference>
<feature type="domain" description="Flagellar basal-body/hook protein C-terminal" evidence="9">
    <location>
        <begin position="514"/>
        <end position="551"/>
    </location>
</feature>
<evidence type="ECO:0000256" key="4">
    <source>
        <dbReference type="ARBA" id="ARBA00016244"/>
    </source>
</evidence>
<evidence type="ECO:0000256" key="5">
    <source>
        <dbReference type="ARBA" id="ARBA00022525"/>
    </source>
</evidence>
<feature type="domain" description="Flagellar basal body rod protein N-terminal" evidence="8">
    <location>
        <begin position="8"/>
        <end position="35"/>
    </location>
</feature>
<keyword evidence="5 7" id="KW-0964">Secreted</keyword>
<dbReference type="GO" id="GO:0005198">
    <property type="term" value="F:structural molecule activity"/>
    <property type="evidence" value="ECO:0007669"/>
    <property type="project" value="UniProtKB-UniRule"/>
</dbReference>
<feature type="domain" description="Flagellar hook-associated protein FlgK helical" evidence="10">
    <location>
        <begin position="94"/>
        <end position="324"/>
    </location>
</feature>
<evidence type="ECO:0000256" key="7">
    <source>
        <dbReference type="RuleBase" id="RU362065"/>
    </source>
</evidence>
<sequence>MAIGILGNALSGLTAFQRSLETTSNNISNANTEGYSRQRVELATRPEQFTGNGYMGNGVEVANITRSYDQFISNQVRSSTATFHDIDSFYTLSSQIDNITADETTGLAPAMKSFFDAIDSVANDPSSVAARQVMLTEAESLTQQFNTMSARFGDLRKRVNDNVTSSVQELNGFAKTLAELNVKIVSDIGRSSGKQMPNELMDQRDLLLTKIAEKADVSYVAQADGSYNVFIGKGQPLVLGSSASTLSVVGDSNDVNQKLIMLNGQDISKQLSGGELSGNLRFRDQVLDPAQQQLGLLATGLATEFNNIHKAGYDINGNTNVAFFDLNSPIPQVKATVSDSNLVVSTAFVPPTSASGLGAAYRLDVTATVPAATFSLTNLSDNTTTAGLSAATLATTAATNGFSISFSGGSLTTGDSFQISPNFNAAAKIKVNSAITNPRQIAAASATGLPGDNSNALKLANLETQPKMFGGKTSFTQVYGQMISDVGSQTHAASVGRTAQETLLKQATSAKENVSGVNLDEEAANLINFQNSYQAAAKAVSVANSLFDTLIGAFR</sequence>
<dbReference type="NCBIfam" id="TIGR02492">
    <property type="entry name" value="flgK_ends"/>
    <property type="match status" value="1"/>
</dbReference>
<evidence type="ECO:0000313" key="12">
    <source>
        <dbReference type="Proteomes" id="UP000030512"/>
    </source>
</evidence>